<evidence type="ECO:0000313" key="2">
    <source>
        <dbReference type="EMBL" id="MCH5599503.1"/>
    </source>
</evidence>
<dbReference type="SMART" id="SM00530">
    <property type="entry name" value="HTH_XRE"/>
    <property type="match status" value="1"/>
</dbReference>
<dbReference type="CDD" id="cd00093">
    <property type="entry name" value="HTH_XRE"/>
    <property type="match status" value="1"/>
</dbReference>
<dbReference type="InterPro" id="IPR010982">
    <property type="entry name" value="Lambda_DNA-bd_dom_sf"/>
</dbReference>
<gene>
    <name evidence="2" type="ORF">MKP09_17130</name>
</gene>
<keyword evidence="3" id="KW-1185">Reference proteome</keyword>
<organism evidence="2 3">
    <name type="scientific">Niabella ginsengisoli</name>
    <dbReference type="NCBI Taxonomy" id="522298"/>
    <lineage>
        <taxon>Bacteria</taxon>
        <taxon>Pseudomonadati</taxon>
        <taxon>Bacteroidota</taxon>
        <taxon>Chitinophagia</taxon>
        <taxon>Chitinophagales</taxon>
        <taxon>Chitinophagaceae</taxon>
        <taxon>Niabella</taxon>
    </lineage>
</organism>
<dbReference type="SUPFAM" id="SSF47413">
    <property type="entry name" value="lambda repressor-like DNA-binding domains"/>
    <property type="match status" value="1"/>
</dbReference>
<accession>A0ABS9SM95</accession>
<sequence length="79" mass="8989">MSNYIDDELLAFGQRLRQLRKYRNLTQVDLEISSGVGNADISRIENGQKNIEIITVIKFAKALKIATKDLFDYTGDLPE</sequence>
<comment type="caution">
    <text evidence="2">The sequence shown here is derived from an EMBL/GenBank/DDBJ whole genome shotgun (WGS) entry which is preliminary data.</text>
</comment>
<dbReference type="Pfam" id="PF12844">
    <property type="entry name" value="HTH_19"/>
    <property type="match status" value="1"/>
</dbReference>
<dbReference type="EMBL" id="JAKWBL010000004">
    <property type="protein sequence ID" value="MCH5599503.1"/>
    <property type="molecule type" value="Genomic_DNA"/>
</dbReference>
<name>A0ABS9SM95_9BACT</name>
<dbReference type="Proteomes" id="UP001202248">
    <property type="component" value="Unassembled WGS sequence"/>
</dbReference>
<evidence type="ECO:0000259" key="1">
    <source>
        <dbReference type="PROSITE" id="PS50943"/>
    </source>
</evidence>
<dbReference type="Gene3D" id="1.10.260.40">
    <property type="entry name" value="lambda repressor-like DNA-binding domains"/>
    <property type="match status" value="1"/>
</dbReference>
<dbReference type="InterPro" id="IPR001387">
    <property type="entry name" value="Cro/C1-type_HTH"/>
</dbReference>
<dbReference type="PROSITE" id="PS50943">
    <property type="entry name" value="HTH_CROC1"/>
    <property type="match status" value="1"/>
</dbReference>
<feature type="domain" description="HTH cro/C1-type" evidence="1">
    <location>
        <begin position="16"/>
        <end position="70"/>
    </location>
</feature>
<dbReference type="RefSeq" id="WP_240831548.1">
    <property type="nucleotide sequence ID" value="NZ_JAKWBL010000004.1"/>
</dbReference>
<reference evidence="2 3" key="1">
    <citation type="submission" date="2022-02" db="EMBL/GenBank/DDBJ databases">
        <authorList>
            <person name="Min J."/>
        </authorList>
    </citation>
    <scope>NUCLEOTIDE SEQUENCE [LARGE SCALE GENOMIC DNA]</scope>
    <source>
        <strain evidence="2 3">GR10-1</strain>
    </source>
</reference>
<evidence type="ECO:0000313" key="3">
    <source>
        <dbReference type="Proteomes" id="UP001202248"/>
    </source>
</evidence>
<proteinExistence type="predicted"/>
<protein>
    <submittedName>
        <fullName evidence="2">Helix-turn-helix domain-containing protein</fullName>
    </submittedName>
</protein>